<dbReference type="Proteomes" id="UP001562354">
    <property type="component" value="Unassembled WGS sequence"/>
</dbReference>
<keyword evidence="1" id="KW-0175">Coiled coil</keyword>
<reference evidence="2 3" key="1">
    <citation type="submission" date="2024-07" db="EMBL/GenBank/DDBJ databases">
        <title>Draft sequence of the Neodothiora populina.</title>
        <authorList>
            <person name="Drown D.D."/>
            <person name="Schuette U.S."/>
            <person name="Buechlein A.B."/>
            <person name="Rusch D.R."/>
            <person name="Winton L.W."/>
            <person name="Adams G.A."/>
        </authorList>
    </citation>
    <scope>NUCLEOTIDE SEQUENCE [LARGE SCALE GENOMIC DNA]</scope>
    <source>
        <strain evidence="2 3">CPC 39397</strain>
    </source>
</reference>
<protein>
    <submittedName>
        <fullName evidence="2">Uncharacterized protein</fullName>
    </submittedName>
</protein>
<feature type="coiled-coil region" evidence="1">
    <location>
        <begin position="31"/>
        <end position="61"/>
    </location>
</feature>
<proteinExistence type="predicted"/>
<keyword evidence="3" id="KW-1185">Reference proteome</keyword>
<dbReference type="EMBL" id="JBFMKM010000012">
    <property type="protein sequence ID" value="KAL1302838.1"/>
    <property type="molecule type" value="Genomic_DNA"/>
</dbReference>
<dbReference type="RefSeq" id="XP_069199114.1">
    <property type="nucleotide sequence ID" value="XM_069348068.1"/>
</dbReference>
<gene>
    <name evidence="2" type="ORF">AAFC00_003171</name>
</gene>
<dbReference type="PANTHER" id="PTHR21974">
    <property type="entry name" value="RE15880P"/>
    <property type="match status" value="1"/>
</dbReference>
<name>A0ABR3P9J5_9PEZI</name>
<organism evidence="2 3">
    <name type="scientific">Neodothiora populina</name>
    <dbReference type="NCBI Taxonomy" id="2781224"/>
    <lineage>
        <taxon>Eukaryota</taxon>
        <taxon>Fungi</taxon>
        <taxon>Dikarya</taxon>
        <taxon>Ascomycota</taxon>
        <taxon>Pezizomycotina</taxon>
        <taxon>Dothideomycetes</taxon>
        <taxon>Dothideomycetidae</taxon>
        <taxon>Dothideales</taxon>
        <taxon>Dothioraceae</taxon>
        <taxon>Neodothiora</taxon>
    </lineage>
</organism>
<sequence length="238" mass="27036">MSVASQIQQNAAQNSALLNVLAETDHAPPTLQQHKAYITDLENEIRDLDAHIKKLEASRAKELKGHEAYRDSVMKRFAYKVSRRTDKFEAKASKEEREYFDALHDEHIIKETRKDIACRLEEANHAKSNLESVAAQHVKAQQDLDALYDSIFEGPTPEFPDEDQKEQAASNALQTYHNLRTRAEAEGQAVQILGQAQRKMHTAMAAMAEARDYSRMDMFGGGTMSDMMERNALRLKFL</sequence>
<evidence type="ECO:0000313" key="3">
    <source>
        <dbReference type="Proteomes" id="UP001562354"/>
    </source>
</evidence>
<dbReference type="GeneID" id="95976873"/>
<evidence type="ECO:0000256" key="1">
    <source>
        <dbReference type="SAM" id="Coils"/>
    </source>
</evidence>
<evidence type="ECO:0000313" key="2">
    <source>
        <dbReference type="EMBL" id="KAL1302838.1"/>
    </source>
</evidence>
<dbReference type="PANTHER" id="PTHR21974:SF2">
    <property type="entry name" value="RE15880P"/>
    <property type="match status" value="1"/>
</dbReference>
<comment type="caution">
    <text evidence="2">The sequence shown here is derived from an EMBL/GenBank/DDBJ whole genome shotgun (WGS) entry which is preliminary data.</text>
</comment>
<accession>A0ABR3P9J5</accession>